<dbReference type="EMBL" id="JAPXFL010000089">
    <property type="protein sequence ID" value="KAK9496322.1"/>
    <property type="molecule type" value="Genomic_DNA"/>
</dbReference>
<sequence length="96" mass="11353">MVYVHVNQEKPPHGQIFKLKRKVKGLRLRRGFNQPVVIYRCWWTPSLCDVHNIQEDCNSGDGGIEMSPLRIRWKPYSQTIRRIKNGNARNNEKTSY</sequence>
<keyword evidence="2" id="KW-1185">Reference proteome</keyword>
<protein>
    <submittedName>
        <fullName evidence="1">Uncharacterized protein</fullName>
    </submittedName>
</protein>
<proteinExistence type="predicted"/>
<dbReference type="AlphaFoldDB" id="A0AAW1CEG4"/>
<reference evidence="1 2" key="1">
    <citation type="submission" date="2022-12" db="EMBL/GenBank/DDBJ databases">
        <title>Chromosome-level genome assembly of true bugs.</title>
        <authorList>
            <person name="Ma L."/>
            <person name="Li H."/>
        </authorList>
    </citation>
    <scope>NUCLEOTIDE SEQUENCE [LARGE SCALE GENOMIC DNA]</scope>
    <source>
        <strain evidence="1">Lab_2022b</strain>
    </source>
</reference>
<accession>A0AAW1CEG4</accession>
<evidence type="ECO:0000313" key="1">
    <source>
        <dbReference type="EMBL" id="KAK9496322.1"/>
    </source>
</evidence>
<comment type="caution">
    <text evidence="1">The sequence shown here is derived from an EMBL/GenBank/DDBJ whole genome shotgun (WGS) entry which is preliminary data.</text>
</comment>
<evidence type="ECO:0000313" key="2">
    <source>
        <dbReference type="Proteomes" id="UP001461498"/>
    </source>
</evidence>
<gene>
    <name evidence="1" type="ORF">O3M35_013348</name>
</gene>
<organism evidence="1 2">
    <name type="scientific">Rhynocoris fuscipes</name>
    <dbReference type="NCBI Taxonomy" id="488301"/>
    <lineage>
        <taxon>Eukaryota</taxon>
        <taxon>Metazoa</taxon>
        <taxon>Ecdysozoa</taxon>
        <taxon>Arthropoda</taxon>
        <taxon>Hexapoda</taxon>
        <taxon>Insecta</taxon>
        <taxon>Pterygota</taxon>
        <taxon>Neoptera</taxon>
        <taxon>Paraneoptera</taxon>
        <taxon>Hemiptera</taxon>
        <taxon>Heteroptera</taxon>
        <taxon>Panheteroptera</taxon>
        <taxon>Cimicomorpha</taxon>
        <taxon>Reduviidae</taxon>
        <taxon>Harpactorinae</taxon>
        <taxon>Harpactorini</taxon>
        <taxon>Rhynocoris</taxon>
    </lineage>
</organism>
<name>A0AAW1CEG4_9HEMI</name>
<dbReference type="Proteomes" id="UP001461498">
    <property type="component" value="Unassembled WGS sequence"/>
</dbReference>